<sequence>MFDEILGLPQHPLIVHAAVILTPLLAVLATVYALVPRTRPVLTWAVAGLAPIVPVSVFVAKQSGDALNEGRFSSASGELGQRITEHAGFGTPLLLVALGLGVASAALVYACRGDRFGRPLVTVVSALTVILAVTALYYVVRAGHSGAVAVWGS</sequence>
<evidence type="ECO:0000313" key="3">
    <source>
        <dbReference type="Proteomes" id="UP001499930"/>
    </source>
</evidence>
<proteinExistence type="predicted"/>
<comment type="caution">
    <text evidence="2">The sequence shown here is derived from an EMBL/GenBank/DDBJ whole genome shotgun (WGS) entry which is preliminary data.</text>
</comment>
<feature type="transmembrane region" description="Helical" evidence="1">
    <location>
        <begin position="120"/>
        <end position="140"/>
    </location>
</feature>
<dbReference type="RefSeq" id="WP_344903614.1">
    <property type="nucleotide sequence ID" value="NZ_BAAAWD010000019.1"/>
</dbReference>
<feature type="transmembrane region" description="Helical" evidence="1">
    <location>
        <begin position="89"/>
        <end position="108"/>
    </location>
</feature>
<feature type="transmembrane region" description="Helical" evidence="1">
    <location>
        <begin position="41"/>
        <end position="60"/>
    </location>
</feature>
<dbReference type="EMBL" id="BAAAWD010000019">
    <property type="protein sequence ID" value="GAA3031370.1"/>
    <property type="molecule type" value="Genomic_DNA"/>
</dbReference>
<name>A0ABP6L680_9ACTN</name>
<keyword evidence="1" id="KW-1133">Transmembrane helix</keyword>
<keyword evidence="3" id="KW-1185">Reference proteome</keyword>
<dbReference type="Proteomes" id="UP001499930">
    <property type="component" value="Unassembled WGS sequence"/>
</dbReference>
<accession>A0ABP6L680</accession>
<reference evidence="3" key="1">
    <citation type="journal article" date="2019" name="Int. J. Syst. Evol. Microbiol.">
        <title>The Global Catalogue of Microorganisms (GCM) 10K type strain sequencing project: providing services to taxonomists for standard genome sequencing and annotation.</title>
        <authorList>
            <consortium name="The Broad Institute Genomics Platform"/>
            <consortium name="The Broad Institute Genome Sequencing Center for Infectious Disease"/>
            <person name="Wu L."/>
            <person name="Ma J."/>
        </authorList>
    </citation>
    <scope>NUCLEOTIDE SEQUENCE [LARGE SCALE GENOMIC DNA]</scope>
    <source>
        <strain evidence="3">JCM 3106</strain>
    </source>
</reference>
<evidence type="ECO:0000313" key="2">
    <source>
        <dbReference type="EMBL" id="GAA3031370.1"/>
    </source>
</evidence>
<organism evidence="2 3">
    <name type="scientific">Streptosporangium longisporum</name>
    <dbReference type="NCBI Taxonomy" id="46187"/>
    <lineage>
        <taxon>Bacteria</taxon>
        <taxon>Bacillati</taxon>
        <taxon>Actinomycetota</taxon>
        <taxon>Actinomycetes</taxon>
        <taxon>Streptosporangiales</taxon>
        <taxon>Streptosporangiaceae</taxon>
        <taxon>Streptosporangium</taxon>
    </lineage>
</organism>
<keyword evidence="1" id="KW-0472">Membrane</keyword>
<evidence type="ECO:0000256" key="1">
    <source>
        <dbReference type="SAM" id="Phobius"/>
    </source>
</evidence>
<feature type="transmembrane region" description="Helical" evidence="1">
    <location>
        <begin position="13"/>
        <end position="34"/>
    </location>
</feature>
<keyword evidence="1" id="KW-0812">Transmembrane</keyword>
<protein>
    <submittedName>
        <fullName evidence="2">Uncharacterized protein</fullName>
    </submittedName>
</protein>
<gene>
    <name evidence="2" type="ORF">GCM10017559_68020</name>
</gene>